<dbReference type="Pfam" id="PF09527">
    <property type="entry name" value="ATPase_gene1"/>
    <property type="match status" value="1"/>
</dbReference>
<evidence type="ECO:0000313" key="3">
    <source>
        <dbReference type="EMBL" id="TCL08046.1"/>
    </source>
</evidence>
<keyword evidence="2" id="KW-1133">Transmembrane helix</keyword>
<organism evidence="3 4">
    <name type="scientific">Shimia isoporae</name>
    <dbReference type="NCBI Taxonomy" id="647720"/>
    <lineage>
        <taxon>Bacteria</taxon>
        <taxon>Pseudomonadati</taxon>
        <taxon>Pseudomonadota</taxon>
        <taxon>Alphaproteobacteria</taxon>
        <taxon>Rhodobacterales</taxon>
        <taxon>Roseobacteraceae</taxon>
    </lineage>
</organism>
<keyword evidence="1" id="KW-0375">Hydrogen ion transport</keyword>
<keyword evidence="4" id="KW-1185">Reference proteome</keyword>
<dbReference type="GO" id="GO:1902600">
    <property type="term" value="P:proton transmembrane transport"/>
    <property type="evidence" value="ECO:0007669"/>
    <property type="project" value="UniProtKB-KW"/>
</dbReference>
<keyword evidence="2" id="KW-0812">Transmembrane</keyword>
<proteinExistence type="inferred from homology"/>
<dbReference type="AlphaFoldDB" id="A0A4R1NIJ3"/>
<feature type="transmembrane region" description="Helical" evidence="2">
    <location>
        <begin position="41"/>
        <end position="59"/>
    </location>
</feature>
<accession>A0A4R1NIJ3</accession>
<comment type="similarity">
    <text evidence="1">Belongs to the bacterial AtpI family.</text>
</comment>
<feature type="transmembrane region" description="Helical" evidence="2">
    <location>
        <begin position="65"/>
        <end position="86"/>
    </location>
</feature>
<evidence type="ECO:0000256" key="1">
    <source>
        <dbReference type="PIRNR" id="PIRNR032126"/>
    </source>
</evidence>
<comment type="function">
    <text evidence="1">A possible function for this protein is to guide the assembly of the membrane sector of the ATPase enzyme complex.</text>
</comment>
<evidence type="ECO:0000313" key="4">
    <source>
        <dbReference type="Proteomes" id="UP000295673"/>
    </source>
</evidence>
<dbReference type="GO" id="GO:0045259">
    <property type="term" value="C:proton-transporting ATP synthase complex"/>
    <property type="evidence" value="ECO:0007669"/>
    <property type="project" value="UniProtKB-UniRule"/>
</dbReference>
<comment type="caution">
    <text evidence="3">The sequence shown here is derived from an EMBL/GenBank/DDBJ whole genome shotgun (WGS) entry which is preliminary data.</text>
</comment>
<dbReference type="EMBL" id="SMGR01000001">
    <property type="protein sequence ID" value="TCL08046.1"/>
    <property type="molecule type" value="Genomic_DNA"/>
</dbReference>
<gene>
    <name evidence="3" type="ORF">BXY66_0078</name>
</gene>
<dbReference type="InterPro" id="IPR016989">
    <property type="entry name" value="Atp1_alphaprobac"/>
</dbReference>
<protein>
    <recommendedName>
        <fullName evidence="1">ATP synthase protein I</fullName>
    </recommendedName>
</protein>
<keyword evidence="1 2" id="KW-0472">Membrane</keyword>
<evidence type="ECO:0000256" key="2">
    <source>
        <dbReference type="SAM" id="Phobius"/>
    </source>
</evidence>
<keyword evidence="1" id="KW-0813">Transport</keyword>
<dbReference type="Proteomes" id="UP000295673">
    <property type="component" value="Unassembled WGS sequence"/>
</dbReference>
<name>A0A4R1NIJ3_9RHOB</name>
<sequence length="111" mass="12489">MRVTEPDQKEQMQRLHDRIEAAKRAQDPKPRVDEHYSAANLAWRMVIELVAGLGIGFGIGYGLDVLFGTIPIFMMLFTLLGLAAGIKTMMRSAKEIEAEKLAEEAEKNERN</sequence>
<dbReference type="InterPro" id="IPR032820">
    <property type="entry name" value="ATPase_put"/>
</dbReference>
<keyword evidence="1" id="KW-0406">Ion transport</keyword>
<reference evidence="3 4" key="1">
    <citation type="submission" date="2019-03" db="EMBL/GenBank/DDBJ databases">
        <title>Genomic Encyclopedia of Archaeal and Bacterial Type Strains, Phase II (KMG-II): from individual species to whole genera.</title>
        <authorList>
            <person name="Goeker M."/>
        </authorList>
    </citation>
    <scope>NUCLEOTIDE SEQUENCE [LARGE SCALE GENOMIC DNA]</scope>
    <source>
        <strain evidence="3 4">DSM 26433</strain>
    </source>
</reference>
<dbReference type="PIRSF" id="PIRSF032126">
    <property type="entry name" value="F0F1_ATP_synthase_subunit_I"/>
    <property type="match status" value="1"/>
</dbReference>